<organism evidence="4 5">
    <name type="scientific">Vagococcus fluvialis bH819</name>
    <dbReference type="NCBI Taxonomy" id="1255619"/>
    <lineage>
        <taxon>Bacteria</taxon>
        <taxon>Bacillati</taxon>
        <taxon>Bacillota</taxon>
        <taxon>Bacilli</taxon>
        <taxon>Lactobacillales</taxon>
        <taxon>Enterococcaceae</taxon>
        <taxon>Vagococcus</taxon>
    </lineage>
</organism>
<keyword evidence="2" id="KW-0560">Oxidoreductase</keyword>
<accession>A0A1X6WJY0</accession>
<dbReference type="EMBL" id="FWFD01000003">
    <property type="protein sequence ID" value="SLM84604.1"/>
    <property type="molecule type" value="Genomic_DNA"/>
</dbReference>
<dbReference type="GO" id="GO:0016020">
    <property type="term" value="C:membrane"/>
    <property type="evidence" value="ECO:0007669"/>
    <property type="project" value="TreeGrafter"/>
</dbReference>
<dbReference type="PRINTS" id="PR00081">
    <property type="entry name" value="GDHRDH"/>
</dbReference>
<dbReference type="SUPFAM" id="SSF51735">
    <property type="entry name" value="NAD(P)-binding Rossmann-fold domains"/>
    <property type="match status" value="1"/>
</dbReference>
<dbReference type="PIRSF" id="PIRSF000126">
    <property type="entry name" value="11-beta-HSD1"/>
    <property type="match status" value="1"/>
</dbReference>
<comment type="similarity">
    <text evidence="1 3">Belongs to the short-chain dehydrogenases/reductases (SDR) family.</text>
</comment>
<dbReference type="InterPro" id="IPR036291">
    <property type="entry name" value="NAD(P)-bd_dom_sf"/>
</dbReference>
<dbReference type="Proteomes" id="UP000195918">
    <property type="component" value="Unassembled WGS sequence"/>
</dbReference>
<dbReference type="Gene3D" id="3.40.50.720">
    <property type="entry name" value="NAD(P)-binding Rossmann-like Domain"/>
    <property type="match status" value="1"/>
</dbReference>
<evidence type="ECO:0000313" key="5">
    <source>
        <dbReference type="Proteomes" id="UP000195918"/>
    </source>
</evidence>
<dbReference type="InterPro" id="IPR020904">
    <property type="entry name" value="Sc_DH/Rdtase_CS"/>
</dbReference>
<dbReference type="PANTHER" id="PTHR44196">
    <property type="entry name" value="DEHYDROGENASE/REDUCTASE SDR FAMILY MEMBER 7B"/>
    <property type="match status" value="1"/>
</dbReference>
<dbReference type="RefSeq" id="WP_086950262.1">
    <property type="nucleotide sequence ID" value="NZ_FWFD01000003.1"/>
</dbReference>
<reference evidence="5" key="1">
    <citation type="submission" date="2017-02" db="EMBL/GenBank/DDBJ databases">
        <authorList>
            <person name="Dridi B."/>
        </authorList>
    </citation>
    <scope>NUCLEOTIDE SEQUENCE [LARGE SCALE GENOMIC DNA]</scope>
    <source>
        <strain evidence="5">bH819</strain>
    </source>
</reference>
<sequence length="267" mass="29188">MARVFENLIGKTVLITGASSGLGEQIAYEASKAGARVILCARRVEKLVEIAEKCEDYSKLEAYFFAIDVANFEDVESKLQALAQENLTIDVLVNCAGFGLFEPFLETNFSDTQRMFSVNVLGLIYITQKIGIQMAENGQGHIINVASQAGKMATPKSSIYAATKFAVIGFSNSLRLEMKPLGVSVTTVNPGPIKTPFFDLADPSGSYLKNVGKLALDPQKLARRIVKSMGTTKREINAPFIMEFGSKAYQLFPYTGDLLAQTIFNKK</sequence>
<name>A0A1X6WJY0_9ENTE</name>
<dbReference type="OrthoDB" id="9793345at2"/>
<dbReference type="GO" id="GO:0016491">
    <property type="term" value="F:oxidoreductase activity"/>
    <property type="evidence" value="ECO:0007669"/>
    <property type="project" value="UniProtKB-KW"/>
</dbReference>
<evidence type="ECO:0000256" key="3">
    <source>
        <dbReference type="RuleBase" id="RU000363"/>
    </source>
</evidence>
<dbReference type="PANTHER" id="PTHR44196:SF1">
    <property type="entry name" value="DEHYDROGENASE_REDUCTASE SDR FAMILY MEMBER 7B"/>
    <property type="match status" value="1"/>
</dbReference>
<evidence type="ECO:0000313" key="4">
    <source>
        <dbReference type="EMBL" id="SLM84604.1"/>
    </source>
</evidence>
<dbReference type="PRINTS" id="PR00080">
    <property type="entry name" value="SDRFAMILY"/>
</dbReference>
<evidence type="ECO:0000256" key="1">
    <source>
        <dbReference type="ARBA" id="ARBA00006484"/>
    </source>
</evidence>
<evidence type="ECO:0000256" key="2">
    <source>
        <dbReference type="ARBA" id="ARBA00023002"/>
    </source>
</evidence>
<gene>
    <name evidence="4" type="ORF">FM121_00830</name>
</gene>
<dbReference type="AlphaFoldDB" id="A0A1X6WJY0"/>
<dbReference type="Pfam" id="PF00106">
    <property type="entry name" value="adh_short"/>
    <property type="match status" value="1"/>
</dbReference>
<dbReference type="InterPro" id="IPR002347">
    <property type="entry name" value="SDR_fam"/>
</dbReference>
<dbReference type="PROSITE" id="PS00061">
    <property type="entry name" value="ADH_SHORT"/>
    <property type="match status" value="1"/>
</dbReference>
<proteinExistence type="inferred from homology"/>
<keyword evidence="5" id="KW-1185">Reference proteome</keyword>
<protein>
    <submittedName>
        <fullName evidence="4">Oxidoreductase, short-chain dehydrogenase/reductase family</fullName>
    </submittedName>
</protein>